<dbReference type="EMBL" id="JBHRTR010000005">
    <property type="protein sequence ID" value="MFC3225942.1"/>
    <property type="molecule type" value="Genomic_DNA"/>
</dbReference>
<dbReference type="SUPFAM" id="SSF46689">
    <property type="entry name" value="Homeodomain-like"/>
    <property type="match status" value="1"/>
</dbReference>
<feature type="domain" description="HTH tetR-type" evidence="5">
    <location>
        <begin position="8"/>
        <end position="68"/>
    </location>
</feature>
<reference evidence="7" key="1">
    <citation type="journal article" date="2019" name="Int. J. Syst. Evol. Microbiol.">
        <title>The Global Catalogue of Microorganisms (GCM) 10K type strain sequencing project: providing services to taxonomists for standard genome sequencing and annotation.</title>
        <authorList>
            <consortium name="The Broad Institute Genomics Platform"/>
            <consortium name="The Broad Institute Genome Sequencing Center for Infectious Disease"/>
            <person name="Wu L."/>
            <person name="Ma J."/>
        </authorList>
    </citation>
    <scope>NUCLEOTIDE SEQUENCE [LARGE SCALE GENOMIC DNA]</scope>
    <source>
        <strain evidence="7">KCTC 42964</strain>
    </source>
</reference>
<dbReference type="PANTHER" id="PTHR30055:SF234">
    <property type="entry name" value="HTH-TYPE TRANSCRIPTIONAL REGULATOR BETI"/>
    <property type="match status" value="1"/>
</dbReference>
<evidence type="ECO:0000313" key="6">
    <source>
        <dbReference type="EMBL" id="MFC3225942.1"/>
    </source>
</evidence>
<accession>A0ABV7KUH2</accession>
<dbReference type="PANTHER" id="PTHR30055">
    <property type="entry name" value="HTH-TYPE TRANSCRIPTIONAL REGULATOR RUTR"/>
    <property type="match status" value="1"/>
</dbReference>
<comment type="caution">
    <text evidence="6">The sequence shown here is derived from an EMBL/GenBank/DDBJ whole genome shotgun (WGS) entry which is preliminary data.</text>
</comment>
<dbReference type="InterPro" id="IPR041490">
    <property type="entry name" value="KstR2_TetR_C"/>
</dbReference>
<dbReference type="Pfam" id="PF00440">
    <property type="entry name" value="TetR_N"/>
    <property type="match status" value="1"/>
</dbReference>
<dbReference type="InterPro" id="IPR009057">
    <property type="entry name" value="Homeodomain-like_sf"/>
</dbReference>
<evidence type="ECO:0000256" key="2">
    <source>
        <dbReference type="ARBA" id="ARBA00023125"/>
    </source>
</evidence>
<dbReference type="Gene3D" id="1.10.357.10">
    <property type="entry name" value="Tetracycline Repressor, domain 2"/>
    <property type="match status" value="1"/>
</dbReference>
<name>A0ABV7KUH2_9PROT</name>
<evidence type="ECO:0000256" key="4">
    <source>
        <dbReference type="PROSITE-ProRule" id="PRU00335"/>
    </source>
</evidence>
<evidence type="ECO:0000313" key="7">
    <source>
        <dbReference type="Proteomes" id="UP001595528"/>
    </source>
</evidence>
<feature type="DNA-binding region" description="H-T-H motif" evidence="4">
    <location>
        <begin position="31"/>
        <end position="50"/>
    </location>
</feature>
<dbReference type="Gene3D" id="1.10.10.60">
    <property type="entry name" value="Homeodomain-like"/>
    <property type="match status" value="1"/>
</dbReference>
<dbReference type="RefSeq" id="WP_379897686.1">
    <property type="nucleotide sequence ID" value="NZ_JBHRTR010000005.1"/>
</dbReference>
<evidence type="ECO:0000256" key="1">
    <source>
        <dbReference type="ARBA" id="ARBA00023015"/>
    </source>
</evidence>
<dbReference type="Proteomes" id="UP001595528">
    <property type="component" value="Unassembled WGS sequence"/>
</dbReference>
<dbReference type="SUPFAM" id="SSF48498">
    <property type="entry name" value="Tetracyclin repressor-like, C-terminal domain"/>
    <property type="match status" value="1"/>
</dbReference>
<keyword evidence="3" id="KW-0804">Transcription</keyword>
<organism evidence="6 7">
    <name type="scientific">Marinibaculum pumilum</name>
    <dbReference type="NCBI Taxonomy" id="1766165"/>
    <lineage>
        <taxon>Bacteria</taxon>
        <taxon>Pseudomonadati</taxon>
        <taxon>Pseudomonadota</taxon>
        <taxon>Alphaproteobacteria</taxon>
        <taxon>Rhodospirillales</taxon>
        <taxon>Rhodospirillaceae</taxon>
        <taxon>Marinibaculum</taxon>
    </lineage>
</organism>
<evidence type="ECO:0000259" key="5">
    <source>
        <dbReference type="PROSITE" id="PS50977"/>
    </source>
</evidence>
<keyword evidence="1" id="KW-0805">Transcription regulation</keyword>
<gene>
    <name evidence="6" type="ORF">ACFOGJ_01780</name>
</gene>
<keyword evidence="2 4" id="KW-0238">DNA-binding</keyword>
<dbReference type="PROSITE" id="PS50977">
    <property type="entry name" value="HTH_TETR_2"/>
    <property type="match status" value="1"/>
</dbReference>
<dbReference type="PRINTS" id="PR00455">
    <property type="entry name" value="HTHTETR"/>
</dbReference>
<keyword evidence="7" id="KW-1185">Reference proteome</keyword>
<dbReference type="InterPro" id="IPR050109">
    <property type="entry name" value="HTH-type_TetR-like_transc_reg"/>
</dbReference>
<evidence type="ECO:0000256" key="3">
    <source>
        <dbReference type="ARBA" id="ARBA00023163"/>
    </source>
</evidence>
<sequence length="260" mass="28058">MTRSERVKQKERLLLEAARAVFVEKGYDGARVTEIARRAGISDGALYSYYKAKSDLMQAVLAEFWAGLTDGALTAVASEADSFAQLRALARYHLAALIANFDFINLTFALRRTGEELAASREKMRRYAAVFDEVFRRGMDRGVIDPKANLRAVRDSFFGSLEYSARSIVQRSRRHPGDAEAAVDNVIGQIRACYGLPASGAAEPRTAPADAVMTRLEALAVSLERSANQLAGLASQAAGPGGCGDAIQSTIQKDSSGETT</sequence>
<dbReference type="InterPro" id="IPR036271">
    <property type="entry name" value="Tet_transcr_reg_TetR-rel_C_sf"/>
</dbReference>
<dbReference type="Pfam" id="PF17932">
    <property type="entry name" value="TetR_C_24"/>
    <property type="match status" value="1"/>
</dbReference>
<proteinExistence type="predicted"/>
<dbReference type="InterPro" id="IPR001647">
    <property type="entry name" value="HTH_TetR"/>
</dbReference>
<protein>
    <submittedName>
        <fullName evidence="6">TetR/AcrR family transcriptional regulator</fullName>
    </submittedName>
</protein>